<evidence type="ECO:0000313" key="2">
    <source>
        <dbReference type="EMBL" id="KAK7053826.1"/>
    </source>
</evidence>
<sequence>MPVFTIIAHLYTLPGKEAEAKAKLAEASRTYLKDNGTLAWTPMQDAKDPTAWAIVERYEQQSDVKTHQANPFFKAFPKVMGPFLDPKRPMKLAHYHEVETGSRAKL</sequence>
<dbReference type="PANTHER" id="PTHR38052">
    <property type="entry name" value="EXPRESSED PROTEIN"/>
    <property type="match status" value="1"/>
</dbReference>
<dbReference type="AlphaFoldDB" id="A0AAW0DM55"/>
<dbReference type="EMBL" id="JAWWNJ010000006">
    <property type="protein sequence ID" value="KAK7053826.1"/>
    <property type="molecule type" value="Genomic_DNA"/>
</dbReference>
<dbReference type="Pfam" id="PF03992">
    <property type="entry name" value="ABM"/>
    <property type="match status" value="1"/>
</dbReference>
<dbReference type="SUPFAM" id="SSF54909">
    <property type="entry name" value="Dimeric alpha+beta barrel"/>
    <property type="match status" value="1"/>
</dbReference>
<name>A0AAW0DM55_9AGAR</name>
<dbReference type="PROSITE" id="PS51725">
    <property type="entry name" value="ABM"/>
    <property type="match status" value="1"/>
</dbReference>
<dbReference type="InterPro" id="IPR011008">
    <property type="entry name" value="Dimeric_a/b-barrel"/>
</dbReference>
<comment type="caution">
    <text evidence="2">The sequence shown here is derived from an EMBL/GenBank/DDBJ whole genome shotgun (WGS) entry which is preliminary data.</text>
</comment>
<proteinExistence type="predicted"/>
<gene>
    <name evidence="2" type="ORF">R3P38DRAFT_2601627</name>
</gene>
<feature type="domain" description="ABM" evidence="1">
    <location>
        <begin position="4"/>
        <end position="98"/>
    </location>
</feature>
<accession>A0AAW0DM55</accession>
<keyword evidence="3" id="KW-1185">Reference proteome</keyword>
<dbReference type="PANTHER" id="PTHR38052:SF1">
    <property type="entry name" value="ABM DOMAIN-CONTAINING PROTEIN"/>
    <property type="match status" value="1"/>
</dbReference>
<protein>
    <submittedName>
        <fullName evidence="2">DNA repair protein</fullName>
    </submittedName>
</protein>
<dbReference type="Gene3D" id="3.30.70.100">
    <property type="match status" value="1"/>
</dbReference>
<evidence type="ECO:0000259" key="1">
    <source>
        <dbReference type="PROSITE" id="PS51725"/>
    </source>
</evidence>
<reference evidence="2 3" key="1">
    <citation type="journal article" date="2024" name="J Genomics">
        <title>Draft genome sequencing and assembly of Favolaschia claudopus CIRM-BRFM 2984 isolated from oak limbs.</title>
        <authorList>
            <person name="Navarro D."/>
            <person name="Drula E."/>
            <person name="Chaduli D."/>
            <person name="Cazenave R."/>
            <person name="Ahrendt S."/>
            <person name="Wang J."/>
            <person name="Lipzen A."/>
            <person name="Daum C."/>
            <person name="Barry K."/>
            <person name="Grigoriev I.V."/>
            <person name="Favel A."/>
            <person name="Rosso M.N."/>
            <person name="Martin F."/>
        </authorList>
    </citation>
    <scope>NUCLEOTIDE SEQUENCE [LARGE SCALE GENOMIC DNA]</scope>
    <source>
        <strain evidence="2 3">CIRM-BRFM 2984</strain>
    </source>
</reference>
<dbReference type="Proteomes" id="UP001362999">
    <property type="component" value="Unassembled WGS sequence"/>
</dbReference>
<evidence type="ECO:0000313" key="3">
    <source>
        <dbReference type="Proteomes" id="UP001362999"/>
    </source>
</evidence>
<dbReference type="InterPro" id="IPR007138">
    <property type="entry name" value="ABM_dom"/>
</dbReference>
<organism evidence="2 3">
    <name type="scientific">Favolaschia claudopus</name>
    <dbReference type="NCBI Taxonomy" id="2862362"/>
    <lineage>
        <taxon>Eukaryota</taxon>
        <taxon>Fungi</taxon>
        <taxon>Dikarya</taxon>
        <taxon>Basidiomycota</taxon>
        <taxon>Agaricomycotina</taxon>
        <taxon>Agaricomycetes</taxon>
        <taxon>Agaricomycetidae</taxon>
        <taxon>Agaricales</taxon>
        <taxon>Marasmiineae</taxon>
        <taxon>Mycenaceae</taxon>
        <taxon>Favolaschia</taxon>
    </lineage>
</organism>